<accession>A0ABV4UNM4</accession>
<feature type="domain" description="DUF1206" evidence="2">
    <location>
        <begin position="195"/>
        <end position="264"/>
    </location>
</feature>
<dbReference type="RefSeq" id="WP_373971710.1">
    <property type="nucleotide sequence ID" value="NZ_JBHDLJ010000005.1"/>
</dbReference>
<protein>
    <submittedName>
        <fullName evidence="3">DUF1206 domain-containing protein</fullName>
    </submittedName>
</protein>
<feature type="transmembrane region" description="Helical" evidence="1">
    <location>
        <begin position="70"/>
        <end position="92"/>
    </location>
</feature>
<keyword evidence="4" id="KW-1185">Reference proteome</keyword>
<feature type="transmembrane region" description="Helical" evidence="1">
    <location>
        <begin position="104"/>
        <end position="124"/>
    </location>
</feature>
<evidence type="ECO:0000313" key="4">
    <source>
        <dbReference type="Proteomes" id="UP001575652"/>
    </source>
</evidence>
<feature type="transmembrane region" description="Helical" evidence="1">
    <location>
        <begin position="194"/>
        <end position="218"/>
    </location>
</feature>
<evidence type="ECO:0000256" key="1">
    <source>
        <dbReference type="SAM" id="Phobius"/>
    </source>
</evidence>
<comment type="caution">
    <text evidence="3">The sequence shown here is derived from an EMBL/GenBank/DDBJ whole genome shotgun (WGS) entry which is preliminary data.</text>
</comment>
<keyword evidence="1" id="KW-0812">Transmembrane</keyword>
<feature type="transmembrane region" description="Helical" evidence="1">
    <location>
        <begin position="28"/>
        <end position="50"/>
    </location>
</feature>
<dbReference type="Pfam" id="PF06724">
    <property type="entry name" value="DUF1206"/>
    <property type="match status" value="3"/>
</dbReference>
<feature type="transmembrane region" description="Helical" evidence="1">
    <location>
        <begin position="238"/>
        <end position="259"/>
    </location>
</feature>
<dbReference type="Proteomes" id="UP001575652">
    <property type="component" value="Unassembled WGS sequence"/>
</dbReference>
<proteinExistence type="predicted"/>
<organism evidence="3 4">
    <name type="scientific">Arthrobacter halodurans</name>
    <dbReference type="NCBI Taxonomy" id="516699"/>
    <lineage>
        <taxon>Bacteria</taxon>
        <taxon>Bacillati</taxon>
        <taxon>Actinomycetota</taxon>
        <taxon>Actinomycetes</taxon>
        <taxon>Micrococcales</taxon>
        <taxon>Micrococcaceae</taxon>
        <taxon>Arthrobacter</taxon>
    </lineage>
</organism>
<feature type="domain" description="DUF1206" evidence="2">
    <location>
        <begin position="26"/>
        <end position="92"/>
    </location>
</feature>
<reference evidence="3 4" key="1">
    <citation type="submission" date="2024-09" db="EMBL/GenBank/DDBJ databases">
        <authorList>
            <person name="Salinas-Garcia M.A."/>
            <person name="Prieme A."/>
        </authorList>
    </citation>
    <scope>NUCLEOTIDE SEQUENCE [LARGE SCALE GENOMIC DNA]</scope>
    <source>
        <strain evidence="3 4">DSM 21081</strain>
    </source>
</reference>
<sequence>MSKSEEAADAVQNATNSPWFERVARFGYVGNAVLHGLIGGIAISMAFGGSGEADQGGALDTLARQPLGGALLWVCFVGCIVLGIWSISQAVFEGTDKATRRLKDAGTGVVFLAIGATFGTYAMGGREDSGEKTSGISAELMSNPVGNFALLAAGAGLIGMAAYYVYKGVSQRFKRDLSVPGDPRQAKIITVTGVVGYVAKGLVLAALGLLFIVATLQHDPEDSTGIDGALRAVRDQPFGVPALAAIGIGLIAYGVYLLFRARYDKMD</sequence>
<feature type="domain" description="DUF1206" evidence="2">
    <location>
        <begin position="105"/>
        <end position="170"/>
    </location>
</feature>
<gene>
    <name evidence="3" type="ORF">ACETWP_08040</name>
</gene>
<feature type="transmembrane region" description="Helical" evidence="1">
    <location>
        <begin position="144"/>
        <end position="166"/>
    </location>
</feature>
<name>A0ABV4UNM4_9MICC</name>
<dbReference type="EMBL" id="JBHDLJ010000005">
    <property type="protein sequence ID" value="MFB0834536.1"/>
    <property type="molecule type" value="Genomic_DNA"/>
</dbReference>
<evidence type="ECO:0000313" key="3">
    <source>
        <dbReference type="EMBL" id="MFB0834536.1"/>
    </source>
</evidence>
<keyword evidence="1" id="KW-1133">Transmembrane helix</keyword>
<keyword evidence="1" id="KW-0472">Membrane</keyword>
<dbReference type="InterPro" id="IPR009597">
    <property type="entry name" value="DUF1206"/>
</dbReference>
<evidence type="ECO:0000259" key="2">
    <source>
        <dbReference type="Pfam" id="PF06724"/>
    </source>
</evidence>